<dbReference type="PIRSF" id="PIRSF006230">
    <property type="entry name" value="MG442"/>
    <property type="match status" value="1"/>
</dbReference>
<evidence type="ECO:0000313" key="7">
    <source>
        <dbReference type="EMBL" id="OLL24846.1"/>
    </source>
</evidence>
<dbReference type="Pfam" id="PF01926">
    <property type="entry name" value="MMR_HSR1"/>
    <property type="match status" value="1"/>
</dbReference>
<gene>
    <name evidence="7" type="ORF">NEOLI_003309</name>
</gene>
<keyword evidence="1 3" id="KW-0547">Nucleotide-binding</keyword>
<dbReference type="OrthoDB" id="269151at2759"/>
<proteinExistence type="inferred from homology"/>
<feature type="binding site" evidence="4">
    <location>
        <begin position="130"/>
        <end position="135"/>
    </location>
    <ligand>
        <name>GTP</name>
        <dbReference type="ChEBI" id="CHEBI:37565"/>
    </ligand>
</feature>
<evidence type="ECO:0000259" key="6">
    <source>
        <dbReference type="Pfam" id="PF01926"/>
    </source>
</evidence>
<organism evidence="7 8">
    <name type="scientific">Neolecta irregularis (strain DAH-3)</name>
    <dbReference type="NCBI Taxonomy" id="1198029"/>
    <lineage>
        <taxon>Eukaryota</taxon>
        <taxon>Fungi</taxon>
        <taxon>Dikarya</taxon>
        <taxon>Ascomycota</taxon>
        <taxon>Taphrinomycotina</taxon>
        <taxon>Neolectales</taxon>
        <taxon>Neolectaceae</taxon>
        <taxon>Neolecta</taxon>
    </lineage>
</organism>
<reference evidence="7 8" key="1">
    <citation type="submission" date="2016-04" db="EMBL/GenBank/DDBJ databases">
        <title>Evolutionary innovation and constraint leading to complex multicellularity in the Ascomycota.</title>
        <authorList>
            <person name="Cisse O."/>
            <person name="Nguyen A."/>
            <person name="Hewitt D.A."/>
            <person name="Jedd G."/>
            <person name="Stajich J.E."/>
        </authorList>
    </citation>
    <scope>NUCLEOTIDE SEQUENCE [LARGE SCALE GENOMIC DNA]</scope>
    <source>
        <strain evidence="7 8">DAH-3</strain>
    </source>
</reference>
<evidence type="ECO:0000313" key="8">
    <source>
        <dbReference type="Proteomes" id="UP000186594"/>
    </source>
</evidence>
<dbReference type="PANTHER" id="PTHR45782">
    <property type="entry name" value="MITOCHONDRIAL RIBOSOME-ASSOCIATED GTPASE 1"/>
    <property type="match status" value="1"/>
</dbReference>
<dbReference type="GO" id="GO:0005525">
    <property type="term" value="F:GTP binding"/>
    <property type="evidence" value="ECO:0007669"/>
    <property type="project" value="UniProtKB-KW"/>
</dbReference>
<comment type="subcellular location">
    <subcellularLocation>
        <location evidence="3">Mitochondrion inner membrane</location>
        <topology evidence="3">Peripheral membrane protein</topology>
    </subcellularLocation>
</comment>
<dbReference type="GO" id="GO:0032543">
    <property type="term" value="P:mitochondrial translation"/>
    <property type="evidence" value="ECO:0007669"/>
    <property type="project" value="TreeGrafter"/>
</dbReference>
<feature type="binding site" evidence="4">
    <location>
        <position position="184"/>
    </location>
    <ligand>
        <name>GTP</name>
        <dbReference type="ChEBI" id="CHEBI:37565"/>
    </ligand>
</feature>
<dbReference type="InterPro" id="IPR027417">
    <property type="entry name" value="P-loop_NTPase"/>
</dbReference>
<comment type="function">
    <text evidence="3">Mitochondrial GTPase involved in assembly of the large ribosomal subunit. Plays a role in expression of the mitochondrial translational machinery.</text>
</comment>
<feature type="region of interest" description="Disordered" evidence="5">
    <location>
        <begin position="308"/>
        <end position="335"/>
    </location>
</feature>
<dbReference type="InterPro" id="IPR023179">
    <property type="entry name" value="GTP-bd_ortho_bundle_sf"/>
</dbReference>
<accession>A0A1U7LQ97</accession>
<dbReference type="InterPro" id="IPR016478">
    <property type="entry name" value="GTPase_MTG1"/>
</dbReference>
<feature type="domain" description="G" evidence="6">
    <location>
        <begin position="122"/>
        <end position="164"/>
    </location>
</feature>
<keyword evidence="8" id="KW-1185">Reference proteome</keyword>
<dbReference type="AlphaFoldDB" id="A0A1U7LQ97"/>
<dbReference type="CDD" id="cd01856">
    <property type="entry name" value="YlqF"/>
    <property type="match status" value="1"/>
</dbReference>
<feature type="binding site" evidence="4">
    <location>
        <begin position="71"/>
        <end position="74"/>
    </location>
    <ligand>
        <name>GTP</name>
        <dbReference type="ChEBI" id="CHEBI:37565"/>
    </ligand>
</feature>
<dbReference type="Gene3D" id="3.40.50.300">
    <property type="entry name" value="P-loop containing nucleotide triphosphate hydrolases"/>
    <property type="match status" value="1"/>
</dbReference>
<evidence type="ECO:0000256" key="3">
    <source>
        <dbReference type="PIRNR" id="PIRNR006230"/>
    </source>
</evidence>
<protein>
    <recommendedName>
        <fullName evidence="3">Mitochondrial GTPase 1</fullName>
    </recommendedName>
</protein>
<keyword evidence="3" id="KW-0496">Mitochondrion</keyword>
<dbReference type="PANTHER" id="PTHR45782:SF4">
    <property type="entry name" value="MITOCHONDRIAL RIBOSOME-ASSOCIATED GTPASE 1"/>
    <property type="match status" value="1"/>
</dbReference>
<feature type="compositionally biased region" description="Basic and acidic residues" evidence="5">
    <location>
        <begin position="308"/>
        <end position="323"/>
    </location>
</feature>
<dbReference type="GO" id="GO:0003924">
    <property type="term" value="F:GTPase activity"/>
    <property type="evidence" value="ECO:0007669"/>
    <property type="project" value="TreeGrafter"/>
</dbReference>
<name>A0A1U7LQ97_NEOID</name>
<evidence type="ECO:0000256" key="1">
    <source>
        <dbReference type="ARBA" id="ARBA00022741"/>
    </source>
</evidence>
<sequence>MPTFVPRTRFPHVTLQSWFPGHMLVGFRKMKALLSDIDLIIEARDARLPISSRNPIFEKEFGNKERIVVYNKRDLAGTFSEDRVRMLSPEVEVIFNNTFDRKSLGYFLGTLKKRALQMSSMKVLIVGMPNVGKSSIINALRSSGLQRGKAVATGRQAGITRKVTALLIPLACATDQDNADRYIGVFIPFVPNPETMLKFALTGCIKDSLYDYHTIADYLLYHLNLYDPSIYMSLCRMNEPTNEIETVLHEVALRTGKLNKGGMANSDAAAEYLVHRYRVGDMGKFVLDEIDEKSVSERLKLEREAKSRSMLRKEASAERDKKREGKRLRKLDDVT</sequence>
<evidence type="ECO:0000256" key="2">
    <source>
        <dbReference type="ARBA" id="ARBA00023134"/>
    </source>
</evidence>
<dbReference type="OMA" id="GVLWPKF"/>
<comment type="caution">
    <text evidence="7">The sequence shown here is derived from an EMBL/GenBank/DDBJ whole genome shotgun (WGS) entry which is preliminary data.</text>
</comment>
<dbReference type="Gene3D" id="1.10.1580.10">
    <property type="match status" value="1"/>
</dbReference>
<dbReference type="STRING" id="1198029.A0A1U7LQ97"/>
<dbReference type="GO" id="GO:0005743">
    <property type="term" value="C:mitochondrial inner membrane"/>
    <property type="evidence" value="ECO:0007669"/>
    <property type="project" value="UniProtKB-SubCell"/>
</dbReference>
<dbReference type="SUPFAM" id="SSF52540">
    <property type="entry name" value="P-loop containing nucleoside triphosphate hydrolases"/>
    <property type="match status" value="2"/>
</dbReference>
<dbReference type="Proteomes" id="UP000186594">
    <property type="component" value="Unassembled WGS sequence"/>
</dbReference>
<keyword evidence="2 3" id="KW-0342">GTP-binding</keyword>
<evidence type="ECO:0000256" key="4">
    <source>
        <dbReference type="PIRSR" id="PIRSR006230-1"/>
    </source>
</evidence>
<comment type="similarity">
    <text evidence="3">Belongs to the TRAFAC class YlqF/YawG GTPase family. MTG1 subfamily.</text>
</comment>
<dbReference type="InterPro" id="IPR006073">
    <property type="entry name" value="GTP-bd"/>
</dbReference>
<dbReference type="EMBL" id="LXFE01000597">
    <property type="protein sequence ID" value="OLL24846.1"/>
    <property type="molecule type" value="Genomic_DNA"/>
</dbReference>
<evidence type="ECO:0000256" key="5">
    <source>
        <dbReference type="SAM" id="MobiDB-lite"/>
    </source>
</evidence>